<proteinExistence type="predicted"/>
<dbReference type="RefSeq" id="WP_202015368.1">
    <property type="nucleotide sequence ID" value="NZ_JAERRB010000014.1"/>
</dbReference>
<evidence type="ECO:0000313" key="2">
    <source>
        <dbReference type="EMBL" id="MBL0745126.1"/>
    </source>
</evidence>
<comment type="caution">
    <text evidence="2">The sequence shown here is derived from an EMBL/GenBank/DDBJ whole genome shotgun (WGS) entry which is preliminary data.</text>
</comment>
<evidence type="ECO:0000256" key="1">
    <source>
        <dbReference type="SAM" id="Coils"/>
    </source>
</evidence>
<gene>
    <name evidence="2" type="ORF">JI741_28105</name>
</gene>
<feature type="coiled-coil region" evidence="1">
    <location>
        <begin position="160"/>
        <end position="194"/>
    </location>
</feature>
<dbReference type="InterPro" id="IPR010287">
    <property type="entry name" value="DUF892_YciF-like"/>
</dbReference>
<dbReference type="InterPro" id="IPR009078">
    <property type="entry name" value="Ferritin-like_SF"/>
</dbReference>
<dbReference type="Pfam" id="PF05974">
    <property type="entry name" value="DUF892"/>
    <property type="match status" value="1"/>
</dbReference>
<dbReference type="Proteomes" id="UP000613030">
    <property type="component" value="Unassembled WGS sequence"/>
</dbReference>
<name>A0ABS1L091_9BACT</name>
<dbReference type="InterPro" id="IPR047114">
    <property type="entry name" value="YciF"/>
</dbReference>
<dbReference type="SUPFAM" id="SSF47240">
    <property type="entry name" value="Ferritin-like"/>
    <property type="match status" value="1"/>
</dbReference>
<organism evidence="2 3">
    <name type="scientific">Chryseolinea lacunae</name>
    <dbReference type="NCBI Taxonomy" id="2801331"/>
    <lineage>
        <taxon>Bacteria</taxon>
        <taxon>Pseudomonadati</taxon>
        <taxon>Bacteroidota</taxon>
        <taxon>Cytophagia</taxon>
        <taxon>Cytophagales</taxon>
        <taxon>Fulvivirgaceae</taxon>
        <taxon>Chryseolinea</taxon>
    </lineage>
</organism>
<dbReference type="PANTHER" id="PTHR30565:SF9">
    <property type="entry name" value="PROTEIN YCIF"/>
    <property type="match status" value="1"/>
</dbReference>
<keyword evidence="1" id="KW-0175">Coiled coil</keyword>
<dbReference type="PANTHER" id="PTHR30565">
    <property type="entry name" value="PROTEIN YCIF"/>
    <property type="match status" value="1"/>
</dbReference>
<dbReference type="Gene3D" id="1.20.1260.10">
    <property type="match status" value="1"/>
</dbReference>
<protein>
    <submittedName>
        <fullName evidence="2">Ferritin-like domain-containing protein</fullName>
    </submittedName>
</protein>
<evidence type="ECO:0000313" key="3">
    <source>
        <dbReference type="Proteomes" id="UP000613030"/>
    </source>
</evidence>
<dbReference type="InterPro" id="IPR012347">
    <property type="entry name" value="Ferritin-like"/>
</dbReference>
<reference evidence="2 3" key="1">
    <citation type="submission" date="2021-01" db="EMBL/GenBank/DDBJ databases">
        <title>Chryseolinea sp. Jin1 Genome sequencing and assembly.</title>
        <authorList>
            <person name="Kim I."/>
        </authorList>
    </citation>
    <scope>NUCLEOTIDE SEQUENCE [LARGE SCALE GENOMIC DNA]</scope>
    <source>
        <strain evidence="2 3">Jin1</strain>
    </source>
</reference>
<accession>A0ABS1L091</accession>
<sequence>MKTITKKTGKATAASQAVAKKKTIKSSKENLEDIFEDLLKDIYWAEKHLTKALPKMAKAAFNDELKTAFTDHLEETKMHIDRLEKCFELLEKKAVAKKCEAMEGLVKEGEEAIEDHDEGHARDAALIAAAQKVEHYEISAYGTLRTMATVLGKVQCVQLLEETKDEEASADEKLTHLAEKINQLAAQLQEEEVE</sequence>
<keyword evidence="3" id="KW-1185">Reference proteome</keyword>
<dbReference type="EMBL" id="JAERRB010000014">
    <property type="protein sequence ID" value="MBL0745126.1"/>
    <property type="molecule type" value="Genomic_DNA"/>
</dbReference>